<evidence type="ECO:0000313" key="2">
    <source>
        <dbReference type="Proteomes" id="UP000717752"/>
    </source>
</evidence>
<organism evidence="1 2">
    <name type="scientific">Rhizobium mesosinicum</name>
    <dbReference type="NCBI Taxonomy" id="335017"/>
    <lineage>
        <taxon>Bacteria</taxon>
        <taxon>Pseudomonadati</taxon>
        <taxon>Pseudomonadota</taxon>
        <taxon>Alphaproteobacteria</taxon>
        <taxon>Hyphomicrobiales</taxon>
        <taxon>Rhizobiaceae</taxon>
        <taxon>Rhizobium/Agrobacterium group</taxon>
        <taxon>Rhizobium</taxon>
    </lineage>
</organism>
<sequence>MSDVSTRLYQHDLDLTLSNREKLNSNANLMYWYERLYSQLFGADPQFETKNVLEIGSGTSPLKRFFPTVITSDILRLDYLDLVFDCHDIADLDMIEDHSLDVVTLTNVLHHLRDPIRFLRGTTRKLRPGGRVVMVEPFVSAMSYPLYRYLHHEPVDLTVDEPVLSSIEGPLSTSNQAIPYLIFCRRRDWLQRLDGLYDLSATKISYYTALSYMATGGISHRLPVPQSLYRLAFPIDRAIANLFPKLFASFLIVDLPSSGETRR</sequence>
<dbReference type="Proteomes" id="UP000717752">
    <property type="component" value="Unassembled WGS sequence"/>
</dbReference>
<name>A0ABS7H356_9HYPH</name>
<dbReference type="EMBL" id="JAEUAK010000021">
    <property type="protein sequence ID" value="MBW9056659.1"/>
    <property type="molecule type" value="Genomic_DNA"/>
</dbReference>
<reference evidence="1 2" key="1">
    <citation type="journal article" date="2021" name="MBio">
        <title>Poor Competitiveness of Bradyrhizobium in Pigeon Pea Root Colonization in Indian Soils.</title>
        <authorList>
            <person name="Chalasani D."/>
            <person name="Basu A."/>
            <person name="Pullabhotla S.V.S.R.N."/>
            <person name="Jorrin B."/>
            <person name="Neal A.L."/>
            <person name="Poole P.S."/>
            <person name="Podile A.R."/>
            <person name="Tkacz A."/>
        </authorList>
    </citation>
    <scope>NUCLEOTIDE SEQUENCE [LARGE SCALE GENOMIC DNA]</scope>
    <source>
        <strain evidence="1 2">HU56</strain>
    </source>
</reference>
<keyword evidence="2" id="KW-1185">Reference proteome</keyword>
<comment type="caution">
    <text evidence="1">The sequence shown here is derived from an EMBL/GenBank/DDBJ whole genome shotgun (WGS) entry which is preliminary data.</text>
</comment>
<evidence type="ECO:0000313" key="1">
    <source>
        <dbReference type="EMBL" id="MBW9056659.1"/>
    </source>
</evidence>
<dbReference type="InterPro" id="IPR029063">
    <property type="entry name" value="SAM-dependent_MTases_sf"/>
</dbReference>
<dbReference type="Gene3D" id="3.40.50.150">
    <property type="entry name" value="Vaccinia Virus protein VP39"/>
    <property type="match status" value="1"/>
</dbReference>
<protein>
    <submittedName>
        <fullName evidence="1">Class I SAM-dependent methyltransferase</fullName>
    </submittedName>
</protein>
<keyword evidence="1" id="KW-0489">Methyltransferase</keyword>
<dbReference type="CDD" id="cd02440">
    <property type="entry name" value="AdoMet_MTases"/>
    <property type="match status" value="1"/>
</dbReference>
<keyword evidence="1" id="KW-0808">Transferase</keyword>
<proteinExistence type="predicted"/>
<dbReference type="GO" id="GO:0032259">
    <property type="term" value="P:methylation"/>
    <property type="evidence" value="ECO:0007669"/>
    <property type="project" value="UniProtKB-KW"/>
</dbReference>
<dbReference type="SUPFAM" id="SSF53335">
    <property type="entry name" value="S-adenosyl-L-methionine-dependent methyltransferases"/>
    <property type="match status" value="1"/>
</dbReference>
<accession>A0ABS7H356</accession>
<gene>
    <name evidence="1" type="ORF">JNB85_30035</name>
</gene>
<dbReference type="RefSeq" id="WP_220338051.1">
    <property type="nucleotide sequence ID" value="NZ_JAEUAK010000021.1"/>
</dbReference>
<dbReference type="Pfam" id="PF13489">
    <property type="entry name" value="Methyltransf_23"/>
    <property type="match status" value="1"/>
</dbReference>
<dbReference type="GO" id="GO:0008168">
    <property type="term" value="F:methyltransferase activity"/>
    <property type="evidence" value="ECO:0007669"/>
    <property type="project" value="UniProtKB-KW"/>
</dbReference>